<dbReference type="PANTHER" id="PTHR42788:SF13">
    <property type="entry name" value="ALIPHATIC SULFONATES IMPORT ATP-BINDING PROTEIN SSUB"/>
    <property type="match status" value="1"/>
</dbReference>
<dbReference type="PROSITE" id="PS50893">
    <property type="entry name" value="ABC_TRANSPORTER_2"/>
    <property type="match status" value="1"/>
</dbReference>
<dbReference type="Gene3D" id="3.40.50.300">
    <property type="entry name" value="P-loop containing nucleotide triphosphate hydrolases"/>
    <property type="match status" value="1"/>
</dbReference>
<name>A0ABV6DP73_9BACL</name>
<organism evidence="5 6">
    <name type="scientific">Paenibacillus chartarius</name>
    <dbReference type="NCBI Taxonomy" id="747481"/>
    <lineage>
        <taxon>Bacteria</taxon>
        <taxon>Bacillati</taxon>
        <taxon>Bacillota</taxon>
        <taxon>Bacilli</taxon>
        <taxon>Bacillales</taxon>
        <taxon>Paenibacillaceae</taxon>
        <taxon>Paenibacillus</taxon>
    </lineage>
</organism>
<dbReference type="PANTHER" id="PTHR42788">
    <property type="entry name" value="TAURINE IMPORT ATP-BINDING PROTEIN-RELATED"/>
    <property type="match status" value="1"/>
</dbReference>
<dbReference type="SUPFAM" id="SSF52540">
    <property type="entry name" value="P-loop containing nucleoside triphosphate hydrolases"/>
    <property type="match status" value="1"/>
</dbReference>
<sequence>MHVELQGVSKQYRTGDDREVRALDNVSLHIGEAEFVCLLGPSGCGKSTLLKLMAGIERPSAGSVRFAGKPVNGASTERGYVFQEYALFPWLTVDGNIRFGLELKGISRKRQQEAVERYLELLGLKQAARLYPKELSGGMSQRVAIARALILQPKLLLMDEPFAALDAILRRKLQEEVARLWRQENITFVLVTHDVEEAIYLADRIIVMSPGPGRIKEEVAVRLPRPRVRTEAGFVALRNRLLELLHDGEDAADLGQSEANGSLRPGEASEQHAAEAFLA</sequence>
<feature type="domain" description="ABC transporter" evidence="4">
    <location>
        <begin position="3"/>
        <end position="235"/>
    </location>
</feature>
<keyword evidence="2" id="KW-0547">Nucleotide-binding</keyword>
<keyword evidence="3 5" id="KW-0067">ATP-binding</keyword>
<reference evidence="5 6" key="1">
    <citation type="submission" date="2024-09" db="EMBL/GenBank/DDBJ databases">
        <authorList>
            <person name="Sun Q."/>
            <person name="Mori K."/>
        </authorList>
    </citation>
    <scope>NUCLEOTIDE SEQUENCE [LARGE SCALE GENOMIC DNA]</scope>
    <source>
        <strain evidence="5 6">CCM 7759</strain>
    </source>
</reference>
<dbReference type="EMBL" id="JBHLWN010000074">
    <property type="protein sequence ID" value="MFC0214453.1"/>
    <property type="molecule type" value="Genomic_DNA"/>
</dbReference>
<dbReference type="RefSeq" id="WP_377471824.1">
    <property type="nucleotide sequence ID" value="NZ_JBHLWN010000074.1"/>
</dbReference>
<dbReference type="InterPro" id="IPR050166">
    <property type="entry name" value="ABC_transporter_ATP-bind"/>
</dbReference>
<dbReference type="InterPro" id="IPR017871">
    <property type="entry name" value="ABC_transporter-like_CS"/>
</dbReference>
<gene>
    <name evidence="5" type="ORF">ACFFK0_18645</name>
</gene>
<protein>
    <submittedName>
        <fullName evidence="5">ABC transporter ATP-binding protein</fullName>
    </submittedName>
</protein>
<dbReference type="GO" id="GO:0005524">
    <property type="term" value="F:ATP binding"/>
    <property type="evidence" value="ECO:0007669"/>
    <property type="project" value="UniProtKB-KW"/>
</dbReference>
<dbReference type="InterPro" id="IPR027417">
    <property type="entry name" value="P-loop_NTPase"/>
</dbReference>
<keyword evidence="6" id="KW-1185">Reference proteome</keyword>
<evidence type="ECO:0000313" key="6">
    <source>
        <dbReference type="Proteomes" id="UP001589776"/>
    </source>
</evidence>
<dbReference type="InterPro" id="IPR003593">
    <property type="entry name" value="AAA+_ATPase"/>
</dbReference>
<dbReference type="CDD" id="cd03293">
    <property type="entry name" value="ABC_NrtD_SsuB_transporters"/>
    <property type="match status" value="1"/>
</dbReference>
<dbReference type="Proteomes" id="UP001589776">
    <property type="component" value="Unassembled WGS sequence"/>
</dbReference>
<comment type="caution">
    <text evidence="5">The sequence shown here is derived from an EMBL/GenBank/DDBJ whole genome shotgun (WGS) entry which is preliminary data.</text>
</comment>
<dbReference type="SMART" id="SM00382">
    <property type="entry name" value="AAA"/>
    <property type="match status" value="1"/>
</dbReference>
<keyword evidence="1" id="KW-0813">Transport</keyword>
<dbReference type="InterPro" id="IPR003439">
    <property type="entry name" value="ABC_transporter-like_ATP-bd"/>
</dbReference>
<evidence type="ECO:0000259" key="4">
    <source>
        <dbReference type="PROSITE" id="PS50893"/>
    </source>
</evidence>
<evidence type="ECO:0000256" key="3">
    <source>
        <dbReference type="ARBA" id="ARBA00022840"/>
    </source>
</evidence>
<proteinExistence type="predicted"/>
<evidence type="ECO:0000313" key="5">
    <source>
        <dbReference type="EMBL" id="MFC0214453.1"/>
    </source>
</evidence>
<accession>A0ABV6DP73</accession>
<evidence type="ECO:0000256" key="2">
    <source>
        <dbReference type="ARBA" id="ARBA00022741"/>
    </source>
</evidence>
<evidence type="ECO:0000256" key="1">
    <source>
        <dbReference type="ARBA" id="ARBA00022448"/>
    </source>
</evidence>
<dbReference type="PROSITE" id="PS00211">
    <property type="entry name" value="ABC_TRANSPORTER_1"/>
    <property type="match status" value="1"/>
</dbReference>
<dbReference type="Pfam" id="PF00005">
    <property type="entry name" value="ABC_tran"/>
    <property type="match status" value="1"/>
</dbReference>